<organism evidence="1">
    <name type="scientific">uncultured Dokdonia sp</name>
    <dbReference type="NCBI Taxonomy" id="575653"/>
    <lineage>
        <taxon>Bacteria</taxon>
        <taxon>Pseudomonadati</taxon>
        <taxon>Bacteroidota</taxon>
        <taxon>Flavobacteriia</taxon>
        <taxon>Flavobacteriales</taxon>
        <taxon>Flavobacteriaceae</taxon>
        <taxon>Dokdonia</taxon>
        <taxon>environmental samples</taxon>
    </lineage>
</organism>
<proteinExistence type="predicted"/>
<reference evidence="1" key="1">
    <citation type="journal article" date="2012" name="Environ. Microbiol.">
        <title>Genomic content of uncultured Bacteroidetes from contrasting oceanic provinces in the North Atlantic Ocean.</title>
        <authorList>
            <person name="Gomez-Pereira P.R."/>
            <person name="Schuler M."/>
            <person name="Fuchs B.M."/>
            <person name="Bennke C."/>
            <person name="Teeling H."/>
            <person name="Waldmann J."/>
            <person name="Richter M."/>
            <person name="Barbe V."/>
            <person name="Bataille E."/>
            <person name="Glockner F.O."/>
            <person name="Amann R."/>
        </authorList>
    </citation>
    <scope>NUCLEOTIDE SEQUENCE</scope>
</reference>
<dbReference type="EMBL" id="FO117588">
    <property type="protein sequence ID" value="CCF99758.1"/>
    <property type="molecule type" value="Genomic_DNA"/>
</dbReference>
<evidence type="ECO:0000313" key="1">
    <source>
        <dbReference type="EMBL" id="CCF99758.1"/>
    </source>
</evidence>
<gene>
    <name evidence="1" type="ORF">VIS_S18BSA90047</name>
</gene>
<name>H6RFE7_9FLAO</name>
<dbReference type="AlphaFoldDB" id="H6RFE7"/>
<accession>H6RFE7</accession>
<reference evidence="1" key="2">
    <citation type="submission" date="2012-02" db="EMBL/GenBank/DDBJ databases">
        <authorList>
            <person name="Genoscope - CEA"/>
        </authorList>
    </citation>
    <scope>NUCLEOTIDE SEQUENCE</scope>
</reference>
<protein>
    <submittedName>
        <fullName evidence="1">Uncharacterized protein</fullName>
    </submittedName>
</protein>
<sequence length="43" mass="4698">MSPGITALPENHNDVPQNCAKTMVGRICRAGFKCDLVINVVER</sequence>